<evidence type="ECO:0000259" key="7">
    <source>
        <dbReference type="Pfam" id="PF01850"/>
    </source>
</evidence>
<evidence type="ECO:0000256" key="5">
    <source>
        <dbReference type="ARBA" id="ARBA00022842"/>
    </source>
</evidence>
<keyword evidence="4 6" id="KW-0378">Hydrolase</keyword>
<evidence type="ECO:0000256" key="4">
    <source>
        <dbReference type="ARBA" id="ARBA00022801"/>
    </source>
</evidence>
<dbReference type="PANTHER" id="PTHR42740:SF1">
    <property type="entry name" value="RIBONUCLEASE VAPC3"/>
    <property type="match status" value="1"/>
</dbReference>
<dbReference type="OrthoDB" id="9811788at2"/>
<dbReference type="EMBL" id="CP013015">
    <property type="protein sequence ID" value="AMM40084.1"/>
    <property type="molecule type" value="Genomic_DNA"/>
</dbReference>
<comment type="similarity">
    <text evidence="6">Belongs to the PINc/VapC protein family.</text>
</comment>
<dbReference type="Proteomes" id="UP000886268">
    <property type="component" value="Unassembled WGS sequence"/>
</dbReference>
<dbReference type="SUPFAM" id="SSF88723">
    <property type="entry name" value="PIN domain-like"/>
    <property type="match status" value="1"/>
</dbReference>
<dbReference type="GO" id="GO:0090729">
    <property type="term" value="F:toxin activity"/>
    <property type="evidence" value="ECO:0007669"/>
    <property type="project" value="UniProtKB-KW"/>
</dbReference>
<dbReference type="AlphaFoldDB" id="A0A7V1I556"/>
<feature type="binding site" evidence="6">
    <location>
        <position position="7"/>
    </location>
    <ligand>
        <name>Mg(2+)</name>
        <dbReference type="ChEBI" id="CHEBI:18420"/>
    </ligand>
</feature>
<evidence type="ECO:0000313" key="8">
    <source>
        <dbReference type="EMBL" id="AMM40084.1"/>
    </source>
</evidence>
<gene>
    <name evidence="8" type="primary">pilT</name>
    <name evidence="6" type="synonym">vapC</name>
    <name evidence="9" type="ORF">ENJ03_03250</name>
    <name evidence="8" type="ORF">HS1_000278</name>
</gene>
<dbReference type="HAMAP" id="MF_00265">
    <property type="entry name" value="VapC_Nob1"/>
    <property type="match status" value="1"/>
</dbReference>
<evidence type="ECO:0000256" key="2">
    <source>
        <dbReference type="ARBA" id="ARBA00022722"/>
    </source>
</evidence>
<keyword evidence="10" id="KW-1185">Reference proteome</keyword>
<dbReference type="InterPro" id="IPR051749">
    <property type="entry name" value="PINc/VapC_TA_RNase"/>
</dbReference>
<dbReference type="Gene3D" id="3.40.50.1010">
    <property type="entry name" value="5'-nuclease"/>
    <property type="match status" value="1"/>
</dbReference>
<dbReference type="RefSeq" id="WP_066060387.1">
    <property type="nucleotide sequence ID" value="NZ_CP013015.1"/>
</dbReference>
<comment type="function">
    <text evidence="6">Toxic component of a toxin-antitoxin (TA) system. An RNase.</text>
</comment>
<evidence type="ECO:0000256" key="3">
    <source>
        <dbReference type="ARBA" id="ARBA00022723"/>
    </source>
</evidence>
<accession>A0A7V1I556</accession>
<keyword evidence="1 6" id="KW-1277">Toxin-antitoxin system</keyword>
<comment type="cofactor">
    <cofactor evidence="6">
        <name>Mg(2+)</name>
        <dbReference type="ChEBI" id="CHEBI:18420"/>
    </cofactor>
</comment>
<feature type="binding site" evidence="6">
    <location>
        <position position="97"/>
    </location>
    <ligand>
        <name>Mg(2+)</name>
        <dbReference type="ChEBI" id="CHEBI:18420"/>
    </ligand>
</feature>
<dbReference type="CDD" id="cd18758">
    <property type="entry name" value="PIN_MtVapC3-like"/>
    <property type="match status" value="1"/>
</dbReference>
<proteinExistence type="inferred from homology"/>
<dbReference type="Pfam" id="PF01850">
    <property type="entry name" value="PIN"/>
    <property type="match status" value="1"/>
</dbReference>
<feature type="domain" description="PIN" evidence="7">
    <location>
        <begin position="4"/>
        <end position="122"/>
    </location>
</feature>
<reference evidence="9" key="2">
    <citation type="journal article" date="2020" name="mSystems">
        <title>Genome- and Community-Level Interaction Insights into Carbon Utilization and Element Cycling Functions of Hydrothermarchaeota in Hydrothermal Sediment.</title>
        <authorList>
            <person name="Zhou Z."/>
            <person name="Liu Y."/>
            <person name="Xu W."/>
            <person name="Pan J."/>
            <person name="Luo Z.H."/>
            <person name="Li M."/>
        </authorList>
    </citation>
    <scope>NUCLEOTIDE SEQUENCE [LARGE SCALE GENOMIC DNA]</scope>
    <source>
        <strain evidence="9">HyVt-45</strain>
    </source>
</reference>
<dbReference type="InterPro" id="IPR029060">
    <property type="entry name" value="PIN-like_dom_sf"/>
</dbReference>
<evidence type="ECO:0000256" key="1">
    <source>
        <dbReference type="ARBA" id="ARBA00022649"/>
    </source>
</evidence>
<evidence type="ECO:0000313" key="10">
    <source>
        <dbReference type="Proteomes" id="UP000070560"/>
    </source>
</evidence>
<dbReference type="PANTHER" id="PTHR42740">
    <property type="entry name" value="RIBONUCLEASE VAPC3"/>
    <property type="match status" value="1"/>
</dbReference>
<dbReference type="GO" id="GO:0016787">
    <property type="term" value="F:hydrolase activity"/>
    <property type="evidence" value="ECO:0007669"/>
    <property type="project" value="UniProtKB-KW"/>
</dbReference>
<evidence type="ECO:0000313" key="9">
    <source>
        <dbReference type="EMBL" id="HEB74218.1"/>
    </source>
</evidence>
<keyword evidence="2 6" id="KW-0540">Nuclease</keyword>
<dbReference type="InterPro" id="IPR002716">
    <property type="entry name" value="PIN_dom"/>
</dbReference>
<dbReference type="InterPro" id="IPR022907">
    <property type="entry name" value="VapC_family"/>
</dbReference>
<name>A0A7V1I556_DESA2</name>
<reference evidence="8 10" key="1">
    <citation type="submission" date="2015-10" db="EMBL/GenBank/DDBJ databases">
        <title>Candidatus Desulfofervidus auxilii, a hydrogenotrophic sulfate-reducing bacterium involved in the thermophilic anaerobic oxidation of methane.</title>
        <authorList>
            <person name="Krukenberg V."/>
            <person name="Richter M."/>
            <person name="Wegener G."/>
        </authorList>
    </citation>
    <scope>NUCLEOTIDE SEQUENCE [LARGE SCALE GENOMIC DNA]</scope>
    <source>
        <strain evidence="8 10">HS1</strain>
    </source>
</reference>
<organism evidence="9">
    <name type="scientific">Desulfofervidus auxilii</name>
    <dbReference type="NCBI Taxonomy" id="1621989"/>
    <lineage>
        <taxon>Bacteria</taxon>
        <taxon>Pseudomonadati</taxon>
        <taxon>Thermodesulfobacteriota</taxon>
        <taxon>Candidatus Desulfofervidia</taxon>
        <taxon>Candidatus Desulfofervidales</taxon>
        <taxon>Candidatus Desulfofervidaceae</taxon>
        <taxon>Candidatus Desulfofervidus</taxon>
    </lineage>
</organism>
<dbReference type="GO" id="GO:0004540">
    <property type="term" value="F:RNA nuclease activity"/>
    <property type="evidence" value="ECO:0007669"/>
    <property type="project" value="InterPro"/>
</dbReference>
<keyword evidence="3 6" id="KW-0479">Metal-binding</keyword>
<keyword evidence="6" id="KW-0800">Toxin</keyword>
<dbReference type="EC" id="3.1.-.-" evidence="6"/>
<evidence type="ECO:0000256" key="6">
    <source>
        <dbReference type="HAMAP-Rule" id="MF_00265"/>
    </source>
</evidence>
<keyword evidence="5 6" id="KW-0460">Magnesium</keyword>
<dbReference type="Proteomes" id="UP000070560">
    <property type="component" value="Chromosome"/>
</dbReference>
<dbReference type="GO" id="GO:0000287">
    <property type="term" value="F:magnesium ion binding"/>
    <property type="evidence" value="ECO:0007669"/>
    <property type="project" value="UniProtKB-UniRule"/>
</dbReference>
<dbReference type="KEGG" id="daw:HS1_000278"/>
<protein>
    <recommendedName>
        <fullName evidence="6">Ribonuclease VapC</fullName>
        <shortName evidence="6">RNase VapC</shortName>
        <ecNumber evidence="6">3.1.-.-</ecNumber>
    </recommendedName>
    <alternativeName>
        <fullName evidence="6">Toxin VapC</fullName>
    </alternativeName>
</protein>
<sequence length="132" mass="15321">MIKVIIDTSGWIESFKRRGDDKLKELVKRLITQEQVLIPGIIRAEILRGAKNLKEYERLSDLLKGLTYLSVEDDFWERLARFSFDLFKKGLVVPLTDTYIALLAIENNVPIIHKDKHFDLIAQKTSLKILKP</sequence>
<dbReference type="EMBL" id="DRKW01000190">
    <property type="protein sequence ID" value="HEB74218.1"/>
    <property type="molecule type" value="Genomic_DNA"/>
</dbReference>